<evidence type="ECO:0000256" key="1">
    <source>
        <dbReference type="ARBA" id="ARBA00004370"/>
    </source>
</evidence>
<sequence length="222" mass="23421">MQKIAVFSILVAVATAAAAQEQGRVLSATPVVQQVGVPQQVCGNETVYSGSRNSGAGALLGAIAGGAAGNAVGRGGGRAAATALGIVGGAVLGNQVEGSGQPQYQNVQRCTTETYYENRTVGYDVVYEYAGRQYSTRTQTDPGGWIPIRVQPLTGNQGQFYSTQPDPYGPQGLYAQPGMVTSTYQVQPSYPAPPTYGSPPVTVIEYGYGRPYYPSHRNPYWR</sequence>
<evidence type="ECO:0000256" key="2">
    <source>
        <dbReference type="ARBA" id="ARBA00023136"/>
    </source>
</evidence>
<keyword evidence="2" id="KW-0472">Membrane</keyword>
<organism evidence="4 5">
    <name type="scientific">Acidovorax soli</name>
    <dbReference type="NCBI Taxonomy" id="592050"/>
    <lineage>
        <taxon>Bacteria</taxon>
        <taxon>Pseudomonadati</taxon>
        <taxon>Pseudomonadota</taxon>
        <taxon>Betaproteobacteria</taxon>
        <taxon>Burkholderiales</taxon>
        <taxon>Comamonadaceae</taxon>
        <taxon>Acidovorax</taxon>
    </lineage>
</organism>
<dbReference type="EMBL" id="FNQJ01000001">
    <property type="protein sequence ID" value="SDZ74114.1"/>
    <property type="molecule type" value="Genomic_DNA"/>
</dbReference>
<keyword evidence="3" id="KW-0732">Signal</keyword>
<accession>A0A1H3VIP3</accession>
<dbReference type="InterPro" id="IPR051407">
    <property type="entry name" value="Bact_OM_lipoprot/Surf_antigen"/>
</dbReference>
<dbReference type="Proteomes" id="UP000199002">
    <property type="component" value="Unassembled WGS sequence"/>
</dbReference>
<feature type="signal peptide" evidence="3">
    <location>
        <begin position="1"/>
        <end position="19"/>
    </location>
</feature>
<comment type="subcellular location">
    <subcellularLocation>
        <location evidence="1">Membrane</location>
    </subcellularLocation>
</comment>
<evidence type="ECO:0000313" key="5">
    <source>
        <dbReference type="Proteomes" id="UP000199002"/>
    </source>
</evidence>
<feature type="chain" id="PRO_5011450713" evidence="3">
    <location>
        <begin position="20"/>
        <end position="222"/>
    </location>
</feature>
<dbReference type="GO" id="GO:0016020">
    <property type="term" value="C:membrane"/>
    <property type="evidence" value="ECO:0007669"/>
    <property type="project" value="UniProtKB-SubCell"/>
</dbReference>
<gene>
    <name evidence="4" type="ORF">SAMN05421875_101148</name>
</gene>
<dbReference type="PANTHER" id="PTHR35603:SF2">
    <property type="entry name" value="OUTER MEMBRANE LIPOPROTEIN"/>
    <property type="match status" value="1"/>
</dbReference>
<proteinExistence type="predicted"/>
<protein>
    <submittedName>
        <fullName evidence="4">Uncharacterized conserved protein YcfJ, contains glycine zipper 2TM domain</fullName>
    </submittedName>
</protein>
<evidence type="ECO:0000256" key="3">
    <source>
        <dbReference type="SAM" id="SignalP"/>
    </source>
</evidence>
<evidence type="ECO:0000313" key="4">
    <source>
        <dbReference type="EMBL" id="SDZ74114.1"/>
    </source>
</evidence>
<dbReference type="GeneID" id="34234745"/>
<dbReference type="AlphaFoldDB" id="A0A1H3VIP3"/>
<dbReference type="RefSeq" id="WP_092696569.1">
    <property type="nucleotide sequence ID" value="NZ_CAXIQW010000046.1"/>
</dbReference>
<reference evidence="5" key="1">
    <citation type="submission" date="2016-10" db="EMBL/GenBank/DDBJ databases">
        <authorList>
            <person name="Varghese N."/>
            <person name="Submissions S."/>
        </authorList>
    </citation>
    <scope>NUCLEOTIDE SEQUENCE [LARGE SCALE GENOMIC DNA]</scope>
    <source>
        <strain evidence="5">DSM 25157</strain>
    </source>
</reference>
<keyword evidence="5" id="KW-1185">Reference proteome</keyword>
<dbReference type="STRING" id="592050.SAMN05421875_101148"/>
<dbReference type="PANTHER" id="PTHR35603">
    <property type="match status" value="1"/>
</dbReference>
<name>A0A1H3VIP3_9BURK</name>